<proteinExistence type="inferred from homology"/>
<dbReference type="GO" id="GO:0003825">
    <property type="term" value="F:alpha,alpha-trehalose-phosphate synthase (UDP-forming) activity"/>
    <property type="evidence" value="ECO:0007669"/>
    <property type="project" value="UniProtKB-EC"/>
</dbReference>
<feature type="region of interest" description="Disordered" evidence="6">
    <location>
        <begin position="1"/>
        <end position="54"/>
    </location>
</feature>
<dbReference type="GO" id="GO:0004805">
    <property type="term" value="F:trehalose-phosphatase activity"/>
    <property type="evidence" value="ECO:0007669"/>
    <property type="project" value="TreeGrafter"/>
</dbReference>
<feature type="non-terminal residue" evidence="7">
    <location>
        <position position="1"/>
    </location>
</feature>
<dbReference type="Proteomes" id="UP000593572">
    <property type="component" value="Unassembled WGS sequence"/>
</dbReference>
<dbReference type="GO" id="GO:0005992">
    <property type="term" value="P:trehalose biosynthetic process"/>
    <property type="evidence" value="ECO:0007669"/>
    <property type="project" value="InterPro"/>
</dbReference>
<organism evidence="7 8">
    <name type="scientific">Gossypium lobatum</name>
    <dbReference type="NCBI Taxonomy" id="34289"/>
    <lineage>
        <taxon>Eukaryota</taxon>
        <taxon>Viridiplantae</taxon>
        <taxon>Streptophyta</taxon>
        <taxon>Embryophyta</taxon>
        <taxon>Tracheophyta</taxon>
        <taxon>Spermatophyta</taxon>
        <taxon>Magnoliopsida</taxon>
        <taxon>eudicotyledons</taxon>
        <taxon>Gunneridae</taxon>
        <taxon>Pentapetalae</taxon>
        <taxon>rosids</taxon>
        <taxon>malvids</taxon>
        <taxon>Malvales</taxon>
        <taxon>Malvaceae</taxon>
        <taxon>Malvoideae</taxon>
        <taxon>Gossypium</taxon>
    </lineage>
</organism>
<dbReference type="PANTHER" id="PTHR10788:SF106">
    <property type="entry name" value="BCDNA.GH08860"/>
    <property type="match status" value="1"/>
</dbReference>
<dbReference type="Gene3D" id="3.40.50.2000">
    <property type="entry name" value="Glycogen Phosphorylase B"/>
    <property type="match status" value="2"/>
</dbReference>
<feature type="compositionally biased region" description="Polar residues" evidence="6">
    <location>
        <begin position="1"/>
        <end position="12"/>
    </location>
</feature>
<evidence type="ECO:0000313" key="7">
    <source>
        <dbReference type="EMBL" id="MBA0557905.1"/>
    </source>
</evidence>
<protein>
    <recommendedName>
        <fullName evidence="3">alpha,alpha-trehalose-phosphate synthase (UDP-forming)</fullName>
        <ecNumber evidence="3">2.4.1.15</ecNumber>
    </recommendedName>
</protein>
<sequence length="448" mass="50598">MPGNKYSSSNLPGTPRTRLERLLRERELKRFSRDFNEGEGELSSAQDSFSPESLTSWLNDEESLQPLSGARTSHDGGARQDFQASKQRLLVVANRLPVSAVKHGDSWQLEMSAGGLVSALLGVTEFDTRWIGWAGINVPDESGQKTLTEALAAKNCIPVFIEEEIAHQYYNGYCNNTLWPLFHYLGLPQEDHLATTRNFKSQFEAYTKANQCFADVVSKHYEEGDAVWCHDYHLMFLPKYLKERNSDMKVGWFLHTPFPSSEIHRMLPSRSELLKSVLSADLVGFHTYDYARHFVSACTRILGLEGTPEGVEDQGKLTRVAVFPVGIDPDRFIQALELPQVKDIVKELKQRFAGYKVGIGFFSPLIGISYVCVASRIFDLREATSCFGVTYGLMFNNGKVLLGVDRLDMIKGIPQKILAFEKFLEENPDWRHKVVLLQIAVPTRTHVL</sequence>
<keyword evidence="8" id="KW-1185">Reference proteome</keyword>
<evidence type="ECO:0000256" key="4">
    <source>
        <dbReference type="ARBA" id="ARBA00022676"/>
    </source>
</evidence>
<comment type="similarity">
    <text evidence="1">In the N-terminal section; belongs to the glycosyltransferase 20 family.</text>
</comment>
<dbReference type="Pfam" id="PF00982">
    <property type="entry name" value="Glyco_transf_20"/>
    <property type="match status" value="2"/>
</dbReference>
<reference evidence="7 8" key="1">
    <citation type="journal article" date="2019" name="Genome Biol. Evol.">
        <title>Insights into the evolution of the New World diploid cottons (Gossypium, subgenus Houzingenia) based on genome sequencing.</title>
        <authorList>
            <person name="Grover C.E."/>
            <person name="Arick M.A. 2nd"/>
            <person name="Thrash A."/>
            <person name="Conover J.L."/>
            <person name="Sanders W.S."/>
            <person name="Peterson D.G."/>
            <person name="Frelichowski J.E."/>
            <person name="Scheffler J.A."/>
            <person name="Scheffler B.E."/>
            <person name="Wendel J.F."/>
        </authorList>
    </citation>
    <scope>NUCLEOTIDE SEQUENCE [LARGE SCALE GENOMIC DNA]</scope>
    <source>
        <strain evidence="7">157</strain>
        <tissue evidence="7">Leaf</tissue>
    </source>
</reference>
<comment type="caution">
    <text evidence="7">The sequence shown here is derived from an EMBL/GenBank/DDBJ whole genome shotgun (WGS) entry which is preliminary data.</text>
</comment>
<feature type="compositionally biased region" description="Polar residues" evidence="6">
    <location>
        <begin position="43"/>
        <end position="54"/>
    </location>
</feature>
<evidence type="ECO:0000256" key="2">
    <source>
        <dbReference type="ARBA" id="ARBA00006330"/>
    </source>
</evidence>
<keyword evidence="5" id="KW-0808">Transferase</keyword>
<dbReference type="AlphaFoldDB" id="A0A7J8LZN4"/>
<gene>
    <name evidence="7" type="ORF">Golob_014947</name>
</gene>
<keyword evidence="4" id="KW-0328">Glycosyltransferase</keyword>
<dbReference type="FunFam" id="3.40.50.2000:FF:000046">
    <property type="entry name" value="alpha,alpha-trehalose-phosphate synthase [UDP-forming] 1"/>
    <property type="match status" value="1"/>
</dbReference>
<dbReference type="SUPFAM" id="SSF53756">
    <property type="entry name" value="UDP-Glycosyltransferase/glycogen phosphorylase"/>
    <property type="match status" value="2"/>
</dbReference>
<dbReference type="InterPro" id="IPR001830">
    <property type="entry name" value="Glyco_trans_20"/>
</dbReference>
<dbReference type="PANTHER" id="PTHR10788">
    <property type="entry name" value="TREHALOSE-6-PHOSPHATE SYNTHASE"/>
    <property type="match status" value="1"/>
</dbReference>
<dbReference type="EMBL" id="JABEZX010000006">
    <property type="protein sequence ID" value="MBA0557905.1"/>
    <property type="molecule type" value="Genomic_DNA"/>
</dbReference>
<evidence type="ECO:0000256" key="5">
    <source>
        <dbReference type="ARBA" id="ARBA00022679"/>
    </source>
</evidence>
<feature type="compositionally biased region" description="Basic and acidic residues" evidence="6">
    <location>
        <begin position="17"/>
        <end position="36"/>
    </location>
</feature>
<dbReference type="GO" id="GO:0005829">
    <property type="term" value="C:cytosol"/>
    <property type="evidence" value="ECO:0007669"/>
    <property type="project" value="TreeGrafter"/>
</dbReference>
<dbReference type="EC" id="2.4.1.15" evidence="3"/>
<evidence type="ECO:0000256" key="6">
    <source>
        <dbReference type="SAM" id="MobiDB-lite"/>
    </source>
</evidence>
<evidence type="ECO:0000256" key="3">
    <source>
        <dbReference type="ARBA" id="ARBA00012538"/>
    </source>
</evidence>
<name>A0A7J8LZN4_9ROSI</name>
<dbReference type="CDD" id="cd03788">
    <property type="entry name" value="GT20_TPS"/>
    <property type="match status" value="1"/>
</dbReference>
<evidence type="ECO:0000313" key="8">
    <source>
        <dbReference type="Proteomes" id="UP000593572"/>
    </source>
</evidence>
<comment type="similarity">
    <text evidence="2">In the C-terminal section; belongs to the trehalose phosphatase family.</text>
</comment>
<accession>A0A7J8LZN4</accession>
<evidence type="ECO:0000256" key="1">
    <source>
        <dbReference type="ARBA" id="ARBA00005409"/>
    </source>
</evidence>